<gene>
    <name evidence="2" type="ORF">CDAR_460071</name>
</gene>
<accession>A0AAV4R1M3</accession>
<protein>
    <submittedName>
        <fullName evidence="2">Uncharacterized protein</fullName>
    </submittedName>
</protein>
<comment type="caution">
    <text evidence="2">The sequence shown here is derived from an EMBL/GenBank/DDBJ whole genome shotgun (WGS) entry which is preliminary data.</text>
</comment>
<evidence type="ECO:0000313" key="3">
    <source>
        <dbReference type="Proteomes" id="UP001054837"/>
    </source>
</evidence>
<name>A0AAV4R1M3_9ARAC</name>
<organism evidence="2 3">
    <name type="scientific">Caerostris darwini</name>
    <dbReference type="NCBI Taxonomy" id="1538125"/>
    <lineage>
        <taxon>Eukaryota</taxon>
        <taxon>Metazoa</taxon>
        <taxon>Ecdysozoa</taxon>
        <taxon>Arthropoda</taxon>
        <taxon>Chelicerata</taxon>
        <taxon>Arachnida</taxon>
        <taxon>Araneae</taxon>
        <taxon>Araneomorphae</taxon>
        <taxon>Entelegynae</taxon>
        <taxon>Araneoidea</taxon>
        <taxon>Araneidae</taxon>
        <taxon>Caerostris</taxon>
    </lineage>
</organism>
<feature type="compositionally biased region" description="Polar residues" evidence="1">
    <location>
        <begin position="100"/>
        <end position="116"/>
    </location>
</feature>
<evidence type="ECO:0000313" key="2">
    <source>
        <dbReference type="EMBL" id="GIY15600.1"/>
    </source>
</evidence>
<keyword evidence="3" id="KW-1185">Reference proteome</keyword>
<dbReference type="AlphaFoldDB" id="A0AAV4R1M3"/>
<reference evidence="2 3" key="1">
    <citation type="submission" date="2021-06" db="EMBL/GenBank/DDBJ databases">
        <title>Caerostris darwini draft genome.</title>
        <authorList>
            <person name="Kono N."/>
            <person name="Arakawa K."/>
        </authorList>
    </citation>
    <scope>NUCLEOTIDE SEQUENCE [LARGE SCALE GENOMIC DNA]</scope>
</reference>
<proteinExistence type="predicted"/>
<feature type="compositionally biased region" description="Basic and acidic residues" evidence="1">
    <location>
        <begin position="150"/>
        <end position="162"/>
    </location>
</feature>
<dbReference type="Proteomes" id="UP001054837">
    <property type="component" value="Unassembled WGS sequence"/>
</dbReference>
<dbReference type="EMBL" id="BPLQ01005552">
    <property type="protein sequence ID" value="GIY15600.1"/>
    <property type="molecule type" value="Genomic_DNA"/>
</dbReference>
<sequence length="162" mass="17737">MASSRKTPKASDEHIVSKLVLRRVTKENTTEVSSDIYESELRNSVLTSHPLDLRTAPIFSYDENSQMTTIENSSVQRRSVSDEYVVSKIIFHRVRKENATEVSSGSNESTLSSPVSSGEEFSCVTATDKSSSSGSARTSAAVSSSRQPKKISEATDTRLLKI</sequence>
<evidence type="ECO:0000256" key="1">
    <source>
        <dbReference type="SAM" id="MobiDB-lite"/>
    </source>
</evidence>
<feature type="region of interest" description="Disordered" evidence="1">
    <location>
        <begin position="96"/>
        <end position="162"/>
    </location>
</feature>
<feature type="compositionally biased region" description="Low complexity" evidence="1">
    <location>
        <begin position="130"/>
        <end position="145"/>
    </location>
</feature>